<keyword evidence="3" id="KW-0413">Isomerase</keyword>
<evidence type="ECO:0000256" key="1">
    <source>
        <dbReference type="ARBA" id="ARBA00007637"/>
    </source>
</evidence>
<reference evidence="3" key="1">
    <citation type="submission" date="2022-08" db="EMBL/GenBank/DDBJ databases">
        <title>Genomic Encyclopedia of Type Strains, Phase V (KMG-V): Genome sequencing to study the core and pangenomes of soil and plant-associated prokaryotes.</title>
        <authorList>
            <person name="Whitman W."/>
        </authorList>
    </citation>
    <scope>NUCLEOTIDE SEQUENCE</scope>
    <source>
        <strain evidence="3">SP2016B</strain>
    </source>
</reference>
<dbReference type="EC" id="5.1.3.2" evidence="3"/>
<organism evidence="3 4">
    <name type="scientific">Salinibacter ruber</name>
    <dbReference type="NCBI Taxonomy" id="146919"/>
    <lineage>
        <taxon>Bacteria</taxon>
        <taxon>Pseudomonadati</taxon>
        <taxon>Rhodothermota</taxon>
        <taxon>Rhodothermia</taxon>
        <taxon>Rhodothermales</taxon>
        <taxon>Salinibacteraceae</taxon>
        <taxon>Salinibacter</taxon>
    </lineage>
</organism>
<dbReference type="AlphaFoldDB" id="A0A9X2RAX4"/>
<evidence type="ECO:0000259" key="2">
    <source>
        <dbReference type="Pfam" id="PF01370"/>
    </source>
</evidence>
<dbReference type="Gene3D" id="3.90.25.10">
    <property type="entry name" value="UDP-galactose 4-epimerase, domain 1"/>
    <property type="match status" value="1"/>
</dbReference>
<name>A0A9X2RAX4_9BACT</name>
<dbReference type="PANTHER" id="PTHR43000">
    <property type="entry name" value="DTDP-D-GLUCOSE 4,6-DEHYDRATASE-RELATED"/>
    <property type="match status" value="1"/>
</dbReference>
<accession>A0A9X2RAX4</accession>
<comment type="similarity">
    <text evidence="1">Belongs to the NAD(P)-dependent epimerase/dehydratase family.</text>
</comment>
<comment type="caution">
    <text evidence="3">The sequence shown here is derived from an EMBL/GenBank/DDBJ whole genome shotgun (WGS) entry which is preliminary data.</text>
</comment>
<dbReference type="InterPro" id="IPR001509">
    <property type="entry name" value="Epimerase_deHydtase"/>
</dbReference>
<proteinExistence type="inferred from homology"/>
<dbReference type="Proteomes" id="UP001155034">
    <property type="component" value="Unassembled WGS sequence"/>
</dbReference>
<dbReference type="Gene3D" id="3.40.50.720">
    <property type="entry name" value="NAD(P)-binding Rossmann-like Domain"/>
    <property type="match status" value="1"/>
</dbReference>
<dbReference type="InterPro" id="IPR036291">
    <property type="entry name" value="NAD(P)-bd_dom_sf"/>
</dbReference>
<dbReference type="EMBL" id="JANTYZ010000002">
    <property type="protein sequence ID" value="MCS3864699.1"/>
    <property type="molecule type" value="Genomic_DNA"/>
</dbReference>
<dbReference type="Pfam" id="PF01370">
    <property type="entry name" value="Epimerase"/>
    <property type="match status" value="1"/>
</dbReference>
<dbReference type="SUPFAM" id="SSF51735">
    <property type="entry name" value="NAD(P)-binding Rossmann-fold domains"/>
    <property type="match status" value="1"/>
</dbReference>
<feature type="domain" description="NAD-dependent epimerase/dehydratase" evidence="2">
    <location>
        <begin position="3"/>
        <end position="235"/>
    </location>
</feature>
<gene>
    <name evidence="3" type="ORF">GGP82_001245</name>
</gene>
<dbReference type="RefSeq" id="WP_259083346.1">
    <property type="nucleotide sequence ID" value="NZ_JANTYZ010000002.1"/>
</dbReference>
<dbReference type="GO" id="GO:0003978">
    <property type="term" value="F:UDP-glucose 4-epimerase activity"/>
    <property type="evidence" value="ECO:0007669"/>
    <property type="project" value="UniProtKB-EC"/>
</dbReference>
<sequence>MTILVTGGAGFIGSHVADALLAEGHEVHILDNLSTGRRWKAPEGAPLFEHDIRSEAAASLFTEHQYDFLVHHAAQMDVRKSVEDPSFDADVNVRGLLNLMEAGIGQGLRRVLFASTGGAIYGEPEYTPQDEKHPLRPVSPYGVAKLAAEKYLHYYQDQYEVETVSLRYANVYGPRQNPGGEAGVVAIFTNEMLRGGQPVINGSGEQTRDYVYVGDVVEANLAALKCEGSGTFNVGTGRETSVTELFRALRAETGADLDETHGPAKPGEQQRSVLGYERAEEKLGWVPRVSVEEGLARTVDWFETRRESEVS</sequence>
<evidence type="ECO:0000313" key="3">
    <source>
        <dbReference type="EMBL" id="MCS3864699.1"/>
    </source>
</evidence>
<protein>
    <submittedName>
        <fullName evidence="3">UDP-glucose 4-epimerase</fullName>
        <ecNumber evidence="3">5.1.3.2</ecNumber>
    </submittedName>
</protein>
<evidence type="ECO:0000313" key="4">
    <source>
        <dbReference type="Proteomes" id="UP001155034"/>
    </source>
</evidence>